<dbReference type="EMBL" id="QBUD01000004">
    <property type="protein sequence ID" value="PUB15467.1"/>
    <property type="molecule type" value="Genomic_DNA"/>
</dbReference>
<evidence type="ECO:0000313" key="2">
    <source>
        <dbReference type="Proteomes" id="UP000244523"/>
    </source>
</evidence>
<dbReference type="Proteomes" id="UP000244523">
    <property type="component" value="Unassembled WGS sequence"/>
</dbReference>
<comment type="caution">
    <text evidence="1">The sequence shown here is derived from an EMBL/GenBank/DDBJ whole genome shotgun (WGS) entry which is preliminary data.</text>
</comment>
<gene>
    <name evidence="1" type="ORF">C8N45_10487</name>
</gene>
<dbReference type="RefSeq" id="WP_108386149.1">
    <property type="nucleotide sequence ID" value="NZ_QBUD01000004.1"/>
</dbReference>
<name>A0A2T6KID3_9RHOB</name>
<keyword evidence="2" id="KW-1185">Reference proteome</keyword>
<evidence type="ECO:0000313" key="1">
    <source>
        <dbReference type="EMBL" id="PUB15467.1"/>
    </source>
</evidence>
<proteinExistence type="predicted"/>
<sequence length="78" mass="8125">MKKLAVFLLLGACGNAGLTPGCDVSRYDGLVGQNLSALDQSTGDFVIIRSGEVWTGGTGGETIVFLDRDRNILSFGCG</sequence>
<protein>
    <submittedName>
        <fullName evidence="1">Uncharacterized protein</fullName>
    </submittedName>
</protein>
<organism evidence="1 2">
    <name type="scientific">Yoonia sediminilitoris</name>
    <dbReference type="NCBI Taxonomy" id="1286148"/>
    <lineage>
        <taxon>Bacteria</taxon>
        <taxon>Pseudomonadati</taxon>
        <taxon>Pseudomonadota</taxon>
        <taxon>Alphaproteobacteria</taxon>
        <taxon>Rhodobacterales</taxon>
        <taxon>Paracoccaceae</taxon>
        <taxon>Yoonia</taxon>
    </lineage>
</organism>
<accession>A0A2T6KID3</accession>
<reference evidence="1 2" key="1">
    <citation type="submission" date="2018-04" db="EMBL/GenBank/DDBJ databases">
        <title>Genomic Encyclopedia of Archaeal and Bacterial Type Strains, Phase II (KMG-II): from individual species to whole genera.</title>
        <authorList>
            <person name="Goeker M."/>
        </authorList>
    </citation>
    <scope>NUCLEOTIDE SEQUENCE [LARGE SCALE GENOMIC DNA]</scope>
    <source>
        <strain evidence="1 2">DSM 29955</strain>
    </source>
</reference>
<dbReference type="AlphaFoldDB" id="A0A2T6KID3"/>